<evidence type="ECO:0000256" key="8">
    <source>
        <dbReference type="ARBA" id="ARBA00022857"/>
    </source>
</evidence>
<evidence type="ECO:0000313" key="17">
    <source>
        <dbReference type="Proteomes" id="UP000077037"/>
    </source>
</evidence>
<comment type="similarity">
    <text evidence="4 12 13">Belongs to the ketol-acid reductoisomerase family.</text>
</comment>
<dbReference type="GO" id="GO:0004455">
    <property type="term" value="F:ketol-acid reductoisomerase activity"/>
    <property type="evidence" value="ECO:0007669"/>
    <property type="project" value="UniProtKB-UniRule"/>
</dbReference>
<evidence type="ECO:0000256" key="2">
    <source>
        <dbReference type="ARBA" id="ARBA00004864"/>
    </source>
</evidence>
<proteinExistence type="inferred from homology"/>
<dbReference type="Proteomes" id="UP000077037">
    <property type="component" value="Unassembled WGS sequence"/>
</dbReference>
<evidence type="ECO:0000256" key="4">
    <source>
        <dbReference type="ARBA" id="ARBA00010318"/>
    </source>
</evidence>
<evidence type="ECO:0000256" key="3">
    <source>
        <dbReference type="ARBA" id="ARBA00004885"/>
    </source>
</evidence>
<comment type="function">
    <text evidence="1 12">Involved in the biosynthesis of branched-chain amino acids (BCAA). Catalyzes an alkyl-migration followed by a ketol-acid reduction of (S)-2-acetolactate (S2AL) to yield (R)-2,3-dihydroxy-isovalerate. In the isomerase reaction, S2AL is rearranged via a Mg-dependent methyl migration to produce 3-hydroxy-3-methyl-2-ketobutyrate (HMKB). In the reductase reaction, this 2-ketoacid undergoes a metal-dependent reduction by NADPH to yield (R)-2,3-dihydroxy-isovalerate.</text>
</comment>
<feature type="binding site" evidence="12 13">
    <location>
        <position position="230"/>
    </location>
    <ligand>
        <name>Mg(2+)</name>
        <dbReference type="ChEBI" id="CHEBI:18420"/>
        <label>2</label>
    </ligand>
</feature>
<dbReference type="GO" id="GO:0050661">
    <property type="term" value="F:NADP binding"/>
    <property type="evidence" value="ECO:0007669"/>
    <property type="project" value="InterPro"/>
</dbReference>
<dbReference type="NCBIfam" id="TIGR00465">
    <property type="entry name" value="ilvC"/>
    <property type="match status" value="1"/>
</dbReference>
<dbReference type="SUPFAM" id="SSF51735">
    <property type="entry name" value="NAD(P)-binding Rossmann-fold domains"/>
    <property type="match status" value="1"/>
</dbReference>
<dbReference type="InterPro" id="IPR013116">
    <property type="entry name" value="KARI_N"/>
</dbReference>
<feature type="binding site" evidence="12 13">
    <location>
        <position position="190"/>
    </location>
    <ligand>
        <name>Mg(2+)</name>
        <dbReference type="ChEBI" id="CHEBI:18420"/>
        <label>2</label>
    </ligand>
</feature>
<evidence type="ECO:0000256" key="13">
    <source>
        <dbReference type="PROSITE-ProRule" id="PRU01198"/>
    </source>
</evidence>
<comment type="catalytic activity">
    <reaction evidence="12">
        <text>(2R,3R)-2,3-dihydroxy-3-methylpentanoate + NADP(+) = (S)-2-ethyl-2-hydroxy-3-oxobutanoate + NADPH + H(+)</text>
        <dbReference type="Rhea" id="RHEA:13493"/>
        <dbReference type="ChEBI" id="CHEBI:15378"/>
        <dbReference type="ChEBI" id="CHEBI:49256"/>
        <dbReference type="ChEBI" id="CHEBI:49258"/>
        <dbReference type="ChEBI" id="CHEBI:57783"/>
        <dbReference type="ChEBI" id="CHEBI:58349"/>
        <dbReference type="EC" id="1.1.1.86"/>
    </reaction>
</comment>
<dbReference type="InterPro" id="IPR036291">
    <property type="entry name" value="NAD(P)-bd_dom_sf"/>
</dbReference>
<dbReference type="UniPathway" id="UPA00049">
    <property type="reaction ID" value="UER00060"/>
</dbReference>
<feature type="active site" evidence="12">
    <location>
        <position position="107"/>
    </location>
</feature>
<dbReference type="HAMAP" id="MF_00435">
    <property type="entry name" value="IlvC"/>
    <property type="match status" value="1"/>
</dbReference>
<dbReference type="InterPro" id="IPR000506">
    <property type="entry name" value="KARI_C"/>
</dbReference>
<feature type="domain" description="KARI C-terminal knotted" evidence="15">
    <location>
        <begin position="182"/>
        <end position="327"/>
    </location>
</feature>
<feature type="binding site" evidence="12 13">
    <location>
        <position position="190"/>
    </location>
    <ligand>
        <name>Mg(2+)</name>
        <dbReference type="ChEBI" id="CHEBI:18420"/>
        <label>1</label>
    </ligand>
</feature>
<keyword evidence="8 12" id="KW-0521">NADP</keyword>
<evidence type="ECO:0000256" key="10">
    <source>
        <dbReference type="ARBA" id="ARBA00023304"/>
    </source>
</evidence>
<evidence type="ECO:0000256" key="6">
    <source>
        <dbReference type="ARBA" id="ARBA00022723"/>
    </source>
</evidence>
<evidence type="ECO:0000256" key="11">
    <source>
        <dbReference type="ARBA" id="ARBA00049021"/>
    </source>
</evidence>
<evidence type="ECO:0000256" key="5">
    <source>
        <dbReference type="ARBA" id="ARBA00022605"/>
    </source>
</evidence>
<dbReference type="NCBIfam" id="NF004017">
    <property type="entry name" value="PRK05479.1"/>
    <property type="match status" value="1"/>
</dbReference>
<feature type="domain" description="KARI N-terminal Rossmann" evidence="14">
    <location>
        <begin position="1"/>
        <end position="181"/>
    </location>
</feature>
<organism evidence="16 17">
    <name type="scientific">Bordetella ansorpii</name>
    <dbReference type="NCBI Taxonomy" id="288768"/>
    <lineage>
        <taxon>Bacteria</taxon>
        <taxon>Pseudomonadati</taxon>
        <taxon>Pseudomonadota</taxon>
        <taxon>Betaproteobacteria</taxon>
        <taxon>Burkholderiales</taxon>
        <taxon>Alcaligenaceae</taxon>
        <taxon>Bordetella</taxon>
    </lineage>
</organism>
<name>A0A157PLJ8_9BORD</name>
<keyword evidence="16" id="KW-0413">Isomerase</keyword>
<dbReference type="OrthoDB" id="9804088at2"/>
<evidence type="ECO:0000256" key="9">
    <source>
        <dbReference type="ARBA" id="ARBA00023002"/>
    </source>
</evidence>
<dbReference type="RefSeq" id="WP_066413121.1">
    <property type="nucleotide sequence ID" value="NZ_FKBS01000014.1"/>
</dbReference>
<dbReference type="GO" id="GO:0009099">
    <property type="term" value="P:L-valine biosynthetic process"/>
    <property type="evidence" value="ECO:0007669"/>
    <property type="project" value="UniProtKB-UniRule"/>
</dbReference>
<dbReference type="SUPFAM" id="SSF48179">
    <property type="entry name" value="6-phosphogluconate dehydrogenase C-terminal domain-like"/>
    <property type="match status" value="1"/>
</dbReference>
<dbReference type="InterPro" id="IPR008927">
    <property type="entry name" value="6-PGluconate_DH-like_C_sf"/>
</dbReference>
<dbReference type="GO" id="GO:0009097">
    <property type="term" value="P:isoleucine biosynthetic process"/>
    <property type="evidence" value="ECO:0007669"/>
    <property type="project" value="UniProtKB-UniRule"/>
</dbReference>
<feature type="binding site" evidence="12 13">
    <location>
        <position position="194"/>
    </location>
    <ligand>
        <name>Mg(2+)</name>
        <dbReference type="ChEBI" id="CHEBI:18420"/>
        <label>1</label>
    </ligand>
</feature>
<evidence type="ECO:0000256" key="1">
    <source>
        <dbReference type="ARBA" id="ARBA00002172"/>
    </source>
</evidence>
<keyword evidence="5 12" id="KW-0028">Amino-acid biosynthesis</keyword>
<evidence type="ECO:0000313" key="16">
    <source>
        <dbReference type="EMBL" id="SAI34238.1"/>
    </source>
</evidence>
<dbReference type="Pfam" id="PF07991">
    <property type="entry name" value="KARI_N"/>
    <property type="match status" value="1"/>
</dbReference>
<dbReference type="UniPathway" id="UPA00047">
    <property type="reaction ID" value="UER00056"/>
</dbReference>
<dbReference type="Gene3D" id="6.10.240.10">
    <property type="match status" value="1"/>
</dbReference>
<dbReference type="PIRSF" id="PIRSF000116">
    <property type="entry name" value="IlvC_gammaproteo"/>
    <property type="match status" value="1"/>
</dbReference>
<comment type="pathway">
    <text evidence="3 12">Amino-acid biosynthesis; L-isoleucine biosynthesis; L-isoleucine from 2-oxobutanoate: step 2/4.</text>
</comment>
<keyword evidence="9 12" id="KW-0560">Oxidoreductase</keyword>
<comment type="cofactor">
    <cofactor evidence="12">
        <name>Mg(2+)</name>
        <dbReference type="ChEBI" id="CHEBI:18420"/>
    </cofactor>
    <text evidence="12">Binds 2 magnesium ions per subunit.</text>
</comment>
<protein>
    <recommendedName>
        <fullName evidence="12">Ketol-acid reductoisomerase (NADP(+))</fullName>
        <shortName evidence="12">KARI</shortName>
        <ecNumber evidence="12">1.1.1.86</ecNumber>
    </recommendedName>
    <alternativeName>
        <fullName evidence="12">Acetohydroxy-acid isomeroreductase</fullName>
        <shortName evidence="12">AHIR</shortName>
    </alternativeName>
    <alternativeName>
        <fullName evidence="12">Alpha-keto-beta-hydroxylacyl reductoisomerase</fullName>
    </alternativeName>
</protein>
<comment type="pathway">
    <text evidence="2 12">Amino-acid biosynthesis; L-valine biosynthesis; L-valine from pyruvate: step 2/4.</text>
</comment>
<evidence type="ECO:0000259" key="15">
    <source>
        <dbReference type="PROSITE" id="PS51851"/>
    </source>
</evidence>
<dbReference type="PROSITE" id="PS51851">
    <property type="entry name" value="KARI_C"/>
    <property type="match status" value="1"/>
</dbReference>
<comment type="catalytic activity">
    <reaction evidence="11 12">
        <text>(2R)-2,3-dihydroxy-3-methylbutanoate + NADP(+) = (2S)-2-acetolactate + NADPH + H(+)</text>
        <dbReference type="Rhea" id="RHEA:22068"/>
        <dbReference type="ChEBI" id="CHEBI:15378"/>
        <dbReference type="ChEBI" id="CHEBI:49072"/>
        <dbReference type="ChEBI" id="CHEBI:57783"/>
        <dbReference type="ChEBI" id="CHEBI:58349"/>
        <dbReference type="ChEBI" id="CHEBI:58476"/>
        <dbReference type="EC" id="1.1.1.86"/>
    </reaction>
</comment>
<dbReference type="EMBL" id="FKBS01000014">
    <property type="protein sequence ID" value="SAI34238.1"/>
    <property type="molecule type" value="Genomic_DNA"/>
</dbReference>
<dbReference type="Pfam" id="PF01450">
    <property type="entry name" value="KARI_C"/>
    <property type="match status" value="1"/>
</dbReference>
<dbReference type="PANTHER" id="PTHR21371">
    <property type="entry name" value="KETOL-ACID REDUCTOISOMERASE, MITOCHONDRIAL"/>
    <property type="match status" value="1"/>
</dbReference>
<reference evidence="16 17" key="1">
    <citation type="submission" date="2016-03" db="EMBL/GenBank/DDBJ databases">
        <authorList>
            <consortium name="Pathogen Informatics"/>
        </authorList>
    </citation>
    <scope>NUCLEOTIDE SEQUENCE [LARGE SCALE GENOMIC DNA]</scope>
    <source>
        <strain evidence="16 17">NCTC13364</strain>
    </source>
</reference>
<dbReference type="GO" id="GO:0000287">
    <property type="term" value="F:magnesium ion binding"/>
    <property type="evidence" value="ECO:0007669"/>
    <property type="project" value="UniProtKB-UniRule"/>
</dbReference>
<feature type="binding site" evidence="12">
    <location>
        <begin position="24"/>
        <end position="27"/>
    </location>
    <ligand>
        <name>NADP(+)</name>
        <dbReference type="ChEBI" id="CHEBI:58349"/>
    </ligand>
</feature>
<feature type="binding site" evidence="12">
    <location>
        <position position="52"/>
    </location>
    <ligand>
        <name>NADP(+)</name>
        <dbReference type="ChEBI" id="CHEBI:58349"/>
    </ligand>
</feature>
<evidence type="ECO:0000259" key="14">
    <source>
        <dbReference type="PROSITE" id="PS51850"/>
    </source>
</evidence>
<dbReference type="FunFam" id="3.40.50.720:FF:000023">
    <property type="entry name" value="Ketol-acid reductoisomerase (NADP(+))"/>
    <property type="match status" value="1"/>
</dbReference>
<dbReference type="GO" id="GO:0016853">
    <property type="term" value="F:isomerase activity"/>
    <property type="evidence" value="ECO:0007669"/>
    <property type="project" value="UniProtKB-KW"/>
</dbReference>
<feature type="binding site" evidence="12 13">
    <location>
        <position position="226"/>
    </location>
    <ligand>
        <name>Mg(2+)</name>
        <dbReference type="ChEBI" id="CHEBI:18420"/>
        <label>2</label>
    </ligand>
</feature>
<accession>A0A157PLJ8</accession>
<evidence type="ECO:0000256" key="12">
    <source>
        <dbReference type="HAMAP-Rule" id="MF_00435"/>
    </source>
</evidence>
<comment type="caution">
    <text evidence="12">Lacks conserved residue(s) required for the propagation of feature annotation.</text>
</comment>
<gene>
    <name evidence="12 16" type="primary">ilvC</name>
    <name evidence="16" type="ORF">SAMEA1982600_02786</name>
</gene>
<dbReference type="NCBIfam" id="NF009940">
    <property type="entry name" value="PRK13403.1"/>
    <property type="match status" value="1"/>
</dbReference>
<dbReference type="GO" id="GO:0005829">
    <property type="term" value="C:cytosol"/>
    <property type="evidence" value="ECO:0007669"/>
    <property type="project" value="TreeGrafter"/>
</dbReference>
<dbReference type="Gene3D" id="3.40.50.720">
    <property type="entry name" value="NAD(P)-binding Rossmann-like Domain"/>
    <property type="match status" value="1"/>
</dbReference>
<dbReference type="PROSITE" id="PS51850">
    <property type="entry name" value="KARI_N"/>
    <property type="match status" value="1"/>
</dbReference>
<feature type="binding site" evidence="12 13">
    <location>
        <position position="251"/>
    </location>
    <ligand>
        <name>substrate</name>
    </ligand>
</feature>
<feature type="binding site" evidence="12">
    <location>
        <position position="47"/>
    </location>
    <ligand>
        <name>NADP(+)</name>
        <dbReference type="ChEBI" id="CHEBI:58349"/>
    </ligand>
</feature>
<dbReference type="PANTHER" id="PTHR21371:SF1">
    <property type="entry name" value="KETOL-ACID REDUCTOISOMERASE, MITOCHONDRIAL"/>
    <property type="match status" value="1"/>
</dbReference>
<feature type="binding site" evidence="12">
    <location>
        <position position="133"/>
    </location>
    <ligand>
        <name>NADP(+)</name>
        <dbReference type="ChEBI" id="CHEBI:58349"/>
    </ligand>
</feature>
<dbReference type="AlphaFoldDB" id="A0A157PLJ8"/>
<keyword evidence="10 12" id="KW-0100">Branched-chain amino acid biosynthesis</keyword>
<evidence type="ECO:0000256" key="7">
    <source>
        <dbReference type="ARBA" id="ARBA00022842"/>
    </source>
</evidence>
<dbReference type="InterPro" id="IPR013023">
    <property type="entry name" value="KARI"/>
</dbReference>
<dbReference type="InterPro" id="IPR014359">
    <property type="entry name" value="KARI_prok"/>
</dbReference>
<keyword evidence="6 12" id="KW-0479">Metal-binding</keyword>
<keyword evidence="7 12" id="KW-0460">Magnesium</keyword>
<dbReference type="EC" id="1.1.1.86" evidence="12"/>
<sequence length="338" mass="36304">MKVFYDKDCDLSLVKGKTVAIIGYGSQGHAHALNLHESGVKVVVGLRKGGASWNKAANAGLQVAEVADAVKQADIVMMLLPDENIASVYRSEVHANIKAGAALAFAHGFNVHYGQVVPREDIDVIMIAPKAPGHTVRGTYSQGGGVPHLIAVYQDKSGAARDVALSYASANGGGRAGIIETNFREETETDLFGEQAVLCGGTVELIKAGFDTLVEAGYAPEMAYFECLHELKLIVDLIYEGGIANMNYSISNNAEFGEYETGPKVVTDETRAAMRQCLKDIQTGEYAKRFILENAAGAPTLTSRRRINAESQIEQVGAKLRAMMPWIAANKLVDKTKN</sequence>